<dbReference type="Pfam" id="PF12822">
    <property type="entry name" value="ECF_trnsprt"/>
    <property type="match status" value="1"/>
</dbReference>
<keyword evidence="1" id="KW-0472">Membrane</keyword>
<protein>
    <submittedName>
        <fullName evidence="2">Membrane protein</fullName>
    </submittedName>
</protein>
<dbReference type="EMBL" id="BMIN01000001">
    <property type="protein sequence ID" value="GGC99891.1"/>
    <property type="molecule type" value="Genomic_DNA"/>
</dbReference>
<name>A0ABQ1PML8_9BACI</name>
<evidence type="ECO:0000313" key="3">
    <source>
        <dbReference type="Proteomes" id="UP000642571"/>
    </source>
</evidence>
<dbReference type="Proteomes" id="UP000642571">
    <property type="component" value="Unassembled WGS sequence"/>
</dbReference>
<reference evidence="3" key="1">
    <citation type="journal article" date="2019" name="Int. J. Syst. Evol. Microbiol.">
        <title>The Global Catalogue of Microorganisms (GCM) 10K type strain sequencing project: providing services to taxonomists for standard genome sequencing and annotation.</title>
        <authorList>
            <consortium name="The Broad Institute Genomics Platform"/>
            <consortium name="The Broad Institute Genome Sequencing Center for Infectious Disease"/>
            <person name="Wu L."/>
            <person name="Ma J."/>
        </authorList>
    </citation>
    <scope>NUCLEOTIDE SEQUENCE [LARGE SCALE GENOMIC DNA]</scope>
    <source>
        <strain evidence="3">CGMCC 1.15353</strain>
    </source>
</reference>
<feature type="transmembrane region" description="Helical" evidence="1">
    <location>
        <begin position="137"/>
        <end position="157"/>
    </location>
</feature>
<gene>
    <name evidence="2" type="ORF">GCM10011389_03970</name>
</gene>
<organism evidence="2 3">
    <name type="scientific">Pontibacillus salipaludis</name>
    <dbReference type="NCBI Taxonomy" id="1697394"/>
    <lineage>
        <taxon>Bacteria</taxon>
        <taxon>Bacillati</taxon>
        <taxon>Bacillota</taxon>
        <taxon>Bacilli</taxon>
        <taxon>Bacillales</taxon>
        <taxon>Bacillaceae</taxon>
        <taxon>Pontibacillus</taxon>
    </lineage>
</organism>
<sequence length="176" mass="19828">MNLYKLTLISLLAALATVGRFLFSFYPNVQPVTAIIIICGIWLGPFYSVVLAVVTTILSNMLLGMGIWTLPQIVSWSLIGLLAGWLGKYRHVIPMYVYAAFAGVSGYFFGFMMAVTYGQVGNHFFAYWLSSLPFDTYHAVGNVVFMIVLYPVLSRLFKQYESKNIHSFKHPNQSMN</sequence>
<evidence type="ECO:0000256" key="1">
    <source>
        <dbReference type="SAM" id="Phobius"/>
    </source>
</evidence>
<keyword evidence="1" id="KW-0812">Transmembrane</keyword>
<dbReference type="Gene3D" id="1.10.1760.20">
    <property type="match status" value="1"/>
</dbReference>
<dbReference type="InterPro" id="IPR024529">
    <property type="entry name" value="ECF_trnsprt_substrate-spec"/>
</dbReference>
<feature type="transmembrane region" description="Helical" evidence="1">
    <location>
        <begin position="65"/>
        <end position="84"/>
    </location>
</feature>
<keyword evidence="3" id="KW-1185">Reference proteome</keyword>
<comment type="caution">
    <text evidence="2">The sequence shown here is derived from an EMBL/GenBank/DDBJ whole genome shotgun (WGS) entry which is preliminary data.</text>
</comment>
<proteinExistence type="predicted"/>
<accession>A0ABQ1PML8</accession>
<feature type="transmembrane region" description="Helical" evidence="1">
    <location>
        <begin position="6"/>
        <end position="23"/>
    </location>
</feature>
<keyword evidence="1" id="KW-1133">Transmembrane helix</keyword>
<feature type="transmembrane region" description="Helical" evidence="1">
    <location>
        <begin position="96"/>
        <end position="117"/>
    </location>
</feature>
<feature type="transmembrane region" description="Helical" evidence="1">
    <location>
        <begin position="35"/>
        <end position="59"/>
    </location>
</feature>
<evidence type="ECO:0000313" key="2">
    <source>
        <dbReference type="EMBL" id="GGC99891.1"/>
    </source>
</evidence>